<dbReference type="AlphaFoldDB" id="A0A0C1Z2X5"/>
<comment type="caution">
    <text evidence="1">The sequence shown here is derived from an EMBL/GenBank/DDBJ whole genome shotgun (WGS) entry which is preliminary data.</text>
</comment>
<evidence type="ECO:0000313" key="1">
    <source>
        <dbReference type="EMBL" id="KIG11879.1"/>
    </source>
</evidence>
<name>A0A0C1Z2X5_9BACT</name>
<sequence length="133" mass="14075">MGQALARYCKWSGPDAPVWDANVCCQIDQDGATCSVPDTNGRCRVGDRYFCEYGARVAGGVVCYQPFPSMCDAGLCVELPVGAPLTQASFVACCSPGGVCQPVNGETALDCQGDYVQCSYGIQNEDGTVECYQ</sequence>
<protein>
    <submittedName>
        <fullName evidence="1">Uncharacterized protein</fullName>
    </submittedName>
</protein>
<dbReference type="EMBL" id="JMCC02000168">
    <property type="protein sequence ID" value="KIG11879.1"/>
    <property type="molecule type" value="Genomic_DNA"/>
</dbReference>
<evidence type="ECO:0000313" key="2">
    <source>
        <dbReference type="Proteomes" id="UP000031599"/>
    </source>
</evidence>
<organism evidence="1 2">
    <name type="scientific">Enhygromyxa salina</name>
    <dbReference type="NCBI Taxonomy" id="215803"/>
    <lineage>
        <taxon>Bacteria</taxon>
        <taxon>Pseudomonadati</taxon>
        <taxon>Myxococcota</taxon>
        <taxon>Polyangia</taxon>
        <taxon>Nannocystales</taxon>
        <taxon>Nannocystaceae</taxon>
        <taxon>Enhygromyxa</taxon>
    </lineage>
</organism>
<gene>
    <name evidence="1" type="ORF">DB30_02326</name>
</gene>
<dbReference type="Proteomes" id="UP000031599">
    <property type="component" value="Unassembled WGS sequence"/>
</dbReference>
<proteinExistence type="predicted"/>
<reference evidence="1 2" key="1">
    <citation type="submission" date="2014-12" db="EMBL/GenBank/DDBJ databases">
        <title>Genome assembly of Enhygromyxa salina DSM 15201.</title>
        <authorList>
            <person name="Sharma G."/>
            <person name="Subramanian S."/>
        </authorList>
    </citation>
    <scope>NUCLEOTIDE SEQUENCE [LARGE SCALE GENOMIC DNA]</scope>
    <source>
        <strain evidence="1 2">DSM 15201</strain>
    </source>
</reference>
<accession>A0A0C1Z2X5</accession>